<gene>
    <name evidence="2" type="ORF">SAMN05216302_1002136</name>
</gene>
<dbReference type="Pfam" id="PF14065">
    <property type="entry name" value="Pvc16_N"/>
    <property type="match status" value="1"/>
</dbReference>
<name>A0A1I3XY11_9PROT</name>
<dbReference type="EMBL" id="FOSP01000002">
    <property type="protein sequence ID" value="SFK24383.1"/>
    <property type="molecule type" value="Genomic_DNA"/>
</dbReference>
<sequence>MINLAIQLMATQLNQHLRRTYDLSEDVVIVSNLLDVDGSVAPNTHNKLVIFLTNVEKDSVSAGAGRSQSFGEWTVQRSAAVNFNLYVMLTANFTGNNYAEALKFLSSTIGYFQRNPLFNHQTAPDMDRRIEKLILDIENLSIQDLSNLWSSLGGKYMPSILYRVRMITFDSDEITGRQPVVTTPRPSVGRD</sequence>
<evidence type="ECO:0000313" key="2">
    <source>
        <dbReference type="EMBL" id="SFK24383.1"/>
    </source>
</evidence>
<dbReference type="Proteomes" id="UP000199533">
    <property type="component" value="Unassembled WGS sequence"/>
</dbReference>
<dbReference type="RefSeq" id="WP_090696885.1">
    <property type="nucleotide sequence ID" value="NZ_QAAE01000008.1"/>
</dbReference>
<evidence type="ECO:0000313" key="3">
    <source>
        <dbReference type="Proteomes" id="UP000199533"/>
    </source>
</evidence>
<evidence type="ECO:0000259" key="1">
    <source>
        <dbReference type="Pfam" id="PF14065"/>
    </source>
</evidence>
<dbReference type="STRING" id="52441.SAMN05216302_1002136"/>
<protein>
    <recommendedName>
        <fullName evidence="1">Pvc16 N-terminal domain-containing protein</fullName>
    </recommendedName>
</protein>
<dbReference type="OrthoDB" id="7560784at2"/>
<keyword evidence="3" id="KW-1185">Reference proteome</keyword>
<reference evidence="3" key="1">
    <citation type="submission" date="2016-10" db="EMBL/GenBank/DDBJ databases">
        <authorList>
            <person name="Varghese N."/>
            <person name="Submissions S."/>
        </authorList>
    </citation>
    <scope>NUCLEOTIDE SEQUENCE [LARGE SCALE GENOMIC DNA]</scope>
    <source>
        <strain evidence="3">Nm69</strain>
    </source>
</reference>
<organism evidence="2 3">
    <name type="scientific">Nitrosomonas aestuarii</name>
    <dbReference type="NCBI Taxonomy" id="52441"/>
    <lineage>
        <taxon>Bacteria</taxon>
        <taxon>Pseudomonadati</taxon>
        <taxon>Pseudomonadota</taxon>
        <taxon>Betaproteobacteria</taxon>
        <taxon>Nitrosomonadales</taxon>
        <taxon>Nitrosomonadaceae</taxon>
        <taxon>Nitrosomonas</taxon>
    </lineage>
</organism>
<dbReference type="InterPro" id="IPR025351">
    <property type="entry name" value="Pvc16_N"/>
</dbReference>
<proteinExistence type="predicted"/>
<feature type="domain" description="Pvc16 N-terminal" evidence="1">
    <location>
        <begin position="8"/>
        <end position="182"/>
    </location>
</feature>
<accession>A0A1I3XY11</accession>
<dbReference type="AlphaFoldDB" id="A0A1I3XY11"/>